<evidence type="ECO:0000313" key="9">
    <source>
        <dbReference type="EMBL" id="KKM89697.1"/>
    </source>
</evidence>
<dbReference type="Pfam" id="PF02879">
    <property type="entry name" value="PGM_PMM_II"/>
    <property type="match status" value="1"/>
</dbReference>
<dbReference type="AlphaFoldDB" id="A0A0F9P8D2"/>
<evidence type="ECO:0000256" key="3">
    <source>
        <dbReference type="ARBA" id="ARBA00022723"/>
    </source>
</evidence>
<evidence type="ECO:0000256" key="1">
    <source>
        <dbReference type="ARBA" id="ARBA00001946"/>
    </source>
</evidence>
<dbReference type="InterPro" id="IPR016055">
    <property type="entry name" value="A-D-PHexomutase_a/b/a-I/II/III"/>
</dbReference>
<dbReference type="GO" id="GO:0008973">
    <property type="term" value="F:phosphopentomutase activity"/>
    <property type="evidence" value="ECO:0007669"/>
    <property type="project" value="TreeGrafter"/>
</dbReference>
<keyword evidence="4" id="KW-0460">Magnesium</keyword>
<dbReference type="PANTHER" id="PTHR45745">
    <property type="entry name" value="PHOSPHOMANNOMUTASE 45A"/>
    <property type="match status" value="1"/>
</dbReference>
<sequence length="235" mass="25843">MIKFGTDGWRSLMSEDFNVENIERVAQAIAVYLNESGYGEKGIVIGYDTRNNSETFAKTCAKVMIANGIKVYLPKRALPTPITAYSITKYGLGGAIMITASHNPAQYNGIKFIPYYAGPATEDITKSIEKHLKESDEVKSGDLAGPLLNEIEPIDDYKEDLRKVVNVELLKETGLKVLANPMFGAAYGIFADILEEFGCEVEEIDGHPDPEFGGLTPEPIPRNMASTIEKLKTED</sequence>
<dbReference type="Gene3D" id="3.40.120.10">
    <property type="entry name" value="Alpha-D-Glucose-1,6-Bisphosphate, subunit A, domain 3"/>
    <property type="match status" value="2"/>
</dbReference>
<dbReference type="PRINTS" id="PR00509">
    <property type="entry name" value="PGMPMM"/>
</dbReference>
<dbReference type="GO" id="GO:0006166">
    <property type="term" value="P:purine ribonucleoside salvage"/>
    <property type="evidence" value="ECO:0007669"/>
    <property type="project" value="TreeGrafter"/>
</dbReference>
<feature type="region of interest" description="Disordered" evidence="6">
    <location>
        <begin position="208"/>
        <end position="235"/>
    </location>
</feature>
<evidence type="ECO:0000256" key="6">
    <source>
        <dbReference type="SAM" id="MobiDB-lite"/>
    </source>
</evidence>
<evidence type="ECO:0000256" key="4">
    <source>
        <dbReference type="ARBA" id="ARBA00022842"/>
    </source>
</evidence>
<dbReference type="GO" id="GO:0005975">
    <property type="term" value="P:carbohydrate metabolic process"/>
    <property type="evidence" value="ECO:0007669"/>
    <property type="project" value="InterPro"/>
</dbReference>
<proteinExistence type="inferred from homology"/>
<keyword evidence="5" id="KW-0413">Isomerase</keyword>
<dbReference type="InterPro" id="IPR016066">
    <property type="entry name" value="A-D-PHexomutase_CS"/>
</dbReference>
<comment type="similarity">
    <text evidence="2">Belongs to the phosphohexose mutase family.</text>
</comment>
<dbReference type="InterPro" id="IPR005841">
    <property type="entry name" value="Alpha-D-phosphohexomutase_SF"/>
</dbReference>
<dbReference type="PANTHER" id="PTHR45745:SF1">
    <property type="entry name" value="PHOSPHOGLUCOMUTASE 2B-RELATED"/>
    <property type="match status" value="1"/>
</dbReference>
<dbReference type="Pfam" id="PF02878">
    <property type="entry name" value="PGM_PMM_I"/>
    <property type="match status" value="1"/>
</dbReference>
<organism evidence="9">
    <name type="scientific">marine sediment metagenome</name>
    <dbReference type="NCBI Taxonomy" id="412755"/>
    <lineage>
        <taxon>unclassified sequences</taxon>
        <taxon>metagenomes</taxon>
        <taxon>ecological metagenomes</taxon>
    </lineage>
</organism>
<dbReference type="PROSITE" id="PS00710">
    <property type="entry name" value="PGM_PMM"/>
    <property type="match status" value="1"/>
</dbReference>
<feature type="domain" description="Alpha-D-phosphohexomutase alpha/beta/alpha" evidence="7">
    <location>
        <begin position="2"/>
        <end position="137"/>
    </location>
</feature>
<reference evidence="9" key="1">
    <citation type="journal article" date="2015" name="Nature">
        <title>Complex archaea that bridge the gap between prokaryotes and eukaryotes.</title>
        <authorList>
            <person name="Spang A."/>
            <person name="Saw J.H."/>
            <person name="Jorgensen S.L."/>
            <person name="Zaremba-Niedzwiedzka K."/>
            <person name="Martijn J."/>
            <person name="Lind A.E."/>
            <person name="van Eijk R."/>
            <person name="Schleper C."/>
            <person name="Guy L."/>
            <person name="Ettema T.J."/>
        </authorList>
    </citation>
    <scope>NUCLEOTIDE SEQUENCE</scope>
</reference>
<feature type="non-terminal residue" evidence="9">
    <location>
        <position position="235"/>
    </location>
</feature>
<evidence type="ECO:0000259" key="7">
    <source>
        <dbReference type="Pfam" id="PF02878"/>
    </source>
</evidence>
<comment type="caution">
    <text evidence="9">The sequence shown here is derived from an EMBL/GenBank/DDBJ whole genome shotgun (WGS) entry which is preliminary data.</text>
</comment>
<keyword evidence="3" id="KW-0479">Metal-binding</keyword>
<evidence type="ECO:0000256" key="2">
    <source>
        <dbReference type="ARBA" id="ARBA00010231"/>
    </source>
</evidence>
<evidence type="ECO:0008006" key="10">
    <source>
        <dbReference type="Google" id="ProtNLM"/>
    </source>
</evidence>
<evidence type="ECO:0000256" key="5">
    <source>
        <dbReference type="ARBA" id="ARBA00023235"/>
    </source>
</evidence>
<comment type="cofactor">
    <cofactor evidence="1">
        <name>Mg(2+)</name>
        <dbReference type="ChEBI" id="CHEBI:18420"/>
    </cofactor>
</comment>
<dbReference type="InterPro" id="IPR005845">
    <property type="entry name" value="A-D-PHexomutase_a/b/a-II"/>
</dbReference>
<accession>A0A0F9P8D2</accession>
<feature type="domain" description="Alpha-D-phosphohexomutase alpha/beta/alpha" evidence="8">
    <location>
        <begin position="155"/>
        <end position="233"/>
    </location>
</feature>
<dbReference type="InterPro" id="IPR005844">
    <property type="entry name" value="A-D-PHexomutase_a/b/a-I"/>
</dbReference>
<gene>
    <name evidence="9" type="ORF">LCGC14_1246110</name>
</gene>
<name>A0A0F9P8D2_9ZZZZ</name>
<dbReference type="EMBL" id="LAZR01006779">
    <property type="protein sequence ID" value="KKM89697.1"/>
    <property type="molecule type" value="Genomic_DNA"/>
</dbReference>
<evidence type="ECO:0000259" key="8">
    <source>
        <dbReference type="Pfam" id="PF02879"/>
    </source>
</evidence>
<dbReference type="GO" id="GO:0000287">
    <property type="term" value="F:magnesium ion binding"/>
    <property type="evidence" value="ECO:0007669"/>
    <property type="project" value="InterPro"/>
</dbReference>
<dbReference type="SUPFAM" id="SSF53738">
    <property type="entry name" value="Phosphoglucomutase, first 3 domains"/>
    <property type="match status" value="2"/>
</dbReference>
<protein>
    <recommendedName>
        <fullName evidence="10">Alpha-D-phosphohexomutase alpha/beta/alpha domain-containing protein</fullName>
    </recommendedName>
</protein>